<reference evidence="1" key="1">
    <citation type="submission" date="2020-03" db="EMBL/GenBank/DDBJ databases">
        <title>The deep terrestrial virosphere.</title>
        <authorList>
            <person name="Holmfeldt K."/>
            <person name="Nilsson E."/>
            <person name="Simone D."/>
            <person name="Lopez-Fernandez M."/>
            <person name="Wu X."/>
            <person name="de Brujin I."/>
            <person name="Lundin D."/>
            <person name="Andersson A."/>
            <person name="Bertilsson S."/>
            <person name="Dopson M."/>
        </authorList>
    </citation>
    <scope>NUCLEOTIDE SEQUENCE</scope>
    <source>
        <strain evidence="1">MM415A04315</strain>
    </source>
</reference>
<proteinExistence type="predicted"/>
<dbReference type="EMBL" id="MT141735">
    <property type="protein sequence ID" value="QJA69776.1"/>
    <property type="molecule type" value="Genomic_DNA"/>
</dbReference>
<organism evidence="1">
    <name type="scientific">viral metagenome</name>
    <dbReference type="NCBI Taxonomy" id="1070528"/>
    <lineage>
        <taxon>unclassified sequences</taxon>
        <taxon>metagenomes</taxon>
        <taxon>organismal metagenomes</taxon>
    </lineage>
</organism>
<dbReference type="AlphaFoldDB" id="A0A6M3JIY2"/>
<accession>A0A6M3JIY2</accession>
<sequence length="39" mass="4356">MFRSSDSVPETDGVKDKIVHNEKVVKEKVFRLQGGGIKP</sequence>
<protein>
    <submittedName>
        <fullName evidence="1">Uncharacterized protein</fullName>
    </submittedName>
</protein>
<name>A0A6M3JIY2_9ZZZZ</name>
<gene>
    <name evidence="1" type="ORF">MM415A04315_0008</name>
</gene>
<evidence type="ECO:0000313" key="1">
    <source>
        <dbReference type="EMBL" id="QJA69776.1"/>
    </source>
</evidence>